<feature type="region of interest" description="Disordered" evidence="1">
    <location>
        <begin position="24"/>
        <end position="163"/>
    </location>
</feature>
<feature type="signal peptide" evidence="2">
    <location>
        <begin position="1"/>
        <end position="19"/>
    </location>
</feature>
<accession>A0A7T3ZZR8</accession>
<evidence type="ECO:0000256" key="1">
    <source>
        <dbReference type="SAM" id="MobiDB-lite"/>
    </source>
</evidence>
<dbReference type="Proteomes" id="UP000595374">
    <property type="component" value="Chromosome"/>
</dbReference>
<evidence type="ECO:0000256" key="2">
    <source>
        <dbReference type="SAM" id="SignalP"/>
    </source>
</evidence>
<feature type="chain" id="PRO_5038645009" description="Gram-positive cocci surface proteins LPxTG domain-containing protein" evidence="2">
    <location>
        <begin position="20"/>
        <end position="715"/>
    </location>
</feature>
<keyword evidence="2" id="KW-0732">Signal</keyword>
<evidence type="ECO:0000313" key="3">
    <source>
        <dbReference type="EMBL" id="QQB14700.1"/>
    </source>
</evidence>
<evidence type="ECO:0000313" key="4">
    <source>
        <dbReference type="Proteomes" id="UP000595374"/>
    </source>
</evidence>
<feature type="compositionally biased region" description="Gly residues" evidence="1">
    <location>
        <begin position="654"/>
        <end position="672"/>
    </location>
</feature>
<dbReference type="AlphaFoldDB" id="A0A7T3ZZR8"/>
<gene>
    <name evidence="3" type="ORF">I6H47_01555</name>
</gene>
<evidence type="ECO:0008006" key="5">
    <source>
        <dbReference type="Google" id="ProtNLM"/>
    </source>
</evidence>
<reference evidence="3 4" key="1">
    <citation type="submission" date="2020-12" db="EMBL/GenBank/DDBJ databases">
        <title>FDA dAtabase for Regulatory Grade micrObial Sequences (FDA-ARGOS): Supporting development and validation of Infectious Disease Dx tests.</title>
        <authorList>
            <person name="Sproer C."/>
            <person name="Gronow S."/>
            <person name="Severitt S."/>
            <person name="Schroder I."/>
            <person name="Tallon L."/>
            <person name="Sadzewicz L."/>
            <person name="Zhao X."/>
            <person name="Boylan J."/>
            <person name="Ott S."/>
            <person name="Bowen H."/>
            <person name="Vavikolanu K."/>
            <person name="Mehta A."/>
            <person name="Aluvathingal J."/>
            <person name="Nadendla S."/>
            <person name="Lowell S."/>
            <person name="Myers T."/>
            <person name="Yan Y."/>
            <person name="Sichtig H."/>
        </authorList>
    </citation>
    <scope>NUCLEOTIDE SEQUENCE [LARGE SCALE GENOMIC DNA]</scope>
    <source>
        <strain evidence="3 4">FDAARGOS_990</strain>
    </source>
</reference>
<feature type="compositionally biased region" description="Basic and acidic residues" evidence="1">
    <location>
        <begin position="126"/>
        <end position="139"/>
    </location>
</feature>
<feature type="region of interest" description="Disordered" evidence="1">
    <location>
        <begin position="654"/>
        <end position="676"/>
    </location>
</feature>
<dbReference type="EMBL" id="CP065989">
    <property type="protein sequence ID" value="QQB14700.1"/>
    <property type="molecule type" value="Genomic_DNA"/>
</dbReference>
<proteinExistence type="predicted"/>
<feature type="compositionally biased region" description="Basic and acidic residues" evidence="1">
    <location>
        <begin position="36"/>
        <end position="116"/>
    </location>
</feature>
<name>A0A7T3ZZR8_9MICO</name>
<dbReference type="RefSeq" id="WP_198499755.1">
    <property type="nucleotide sequence ID" value="NZ_CP065989.1"/>
</dbReference>
<organism evidence="3 4">
    <name type="scientific">Brevibacterium casei</name>
    <dbReference type="NCBI Taxonomy" id="33889"/>
    <lineage>
        <taxon>Bacteria</taxon>
        <taxon>Bacillati</taxon>
        <taxon>Actinomycetota</taxon>
        <taxon>Actinomycetes</taxon>
        <taxon>Micrococcales</taxon>
        <taxon>Brevibacteriaceae</taxon>
        <taxon>Brevibacterium</taxon>
    </lineage>
</organism>
<sequence>MKKLILAPAVALAFTGLVAAPVAAAETPSTQSAPTKAEKEQAEKEKAEKEAAEKKAAEKKAAEKKAAEKKAADKKAAEKKAAEKKAADKKAAEKKAADKKAAEDKAAKDKAAKDAKSTPSPSPSDKGAEQPKDEEKPEEINADLSVSAGEVSAEDLANSSKGVTVTVTGLEKGDKLSVSGLTAQAATATGSSKSLRVYYAGDAEDLKSGAKSFSVKVQRAGVSSATLQESVDVQAANEKASNASIVVPSGDIPAEDLADPAKGVTVTVTGLEEGDLLTPLNGLTGDPVTATGTSATMKLYYDGDPADLKDGPLPFSIDLQGASGLDTLEASVNVAAADDGEVEPIESELTVDPKEITPEDLSDSTRGVMVTVTNLKEGDKVTDSLTGRERTVPSDGEFTFQIYYKGDPEDLQPGKIPFTVDIDREGTDSVTLNGDITVVEDEPLNPIETTLKVDPKEITAEDLADADKGVAVTLTNLEENDVVTDSLTGMEKTVGADGDFTFTVYYKGDPDDLELGKLPFTVTVQRENANDETLDGEITIIGDETEAPAEASLTVSPKSIEADDFINEKKGVTLSVKDCKPGSDVRFMVMADGNSRITAYDRTVQADKDGKASVSVFGTSSDASAYVGGYSVTATCGDDTMKDSFKVTAGANAGGGGDHGNGGGDNASGGSGSELPRTGAELDGLAAGALLLLVGGAAVTITMRRRKGDFSPSYV</sequence>
<protein>
    <recommendedName>
        <fullName evidence="5">Gram-positive cocci surface proteins LPxTG domain-containing protein</fullName>
    </recommendedName>
</protein>